<dbReference type="PANTHER" id="PTHR43316:SF8">
    <property type="entry name" value="HAD FAMILY HYDROLASE"/>
    <property type="match status" value="1"/>
</dbReference>
<sequence>MITLDDKVSSANEYRMKHIDTIAFDADDTLWVNQTYFDETEYRFRELLEKHLPYEQISEELLRIEIDNMPIYGFGVKAFTLSMVEAALKISDYKIKPEVIQQILDLGKEILLKPIELLDGVDEVMKMLSGRYRLVVVTKGDLLDQERKLSASGLEHYFHHIEIMSDKQRKDYRKLFKNLDCKPENFLMIGNSLKSDIVPVLELDGYAAYVPFHSTWAHEKLEDKVIHPNLVRIDKITEILPYLIR</sequence>
<dbReference type="AlphaFoldDB" id="A0A2V3Q1H0"/>
<dbReference type="SUPFAM" id="SSF56784">
    <property type="entry name" value="HAD-like"/>
    <property type="match status" value="1"/>
</dbReference>
<name>A0A2V3Q1H0_9BACT</name>
<accession>A0A2V3Q1H0</accession>
<dbReference type="InterPro" id="IPR023214">
    <property type="entry name" value="HAD_sf"/>
</dbReference>
<dbReference type="GO" id="GO:0016787">
    <property type="term" value="F:hydrolase activity"/>
    <property type="evidence" value="ECO:0007669"/>
    <property type="project" value="UniProtKB-KW"/>
</dbReference>
<evidence type="ECO:0000313" key="3">
    <source>
        <dbReference type="Proteomes" id="UP000247973"/>
    </source>
</evidence>
<evidence type="ECO:0000256" key="1">
    <source>
        <dbReference type="ARBA" id="ARBA00022801"/>
    </source>
</evidence>
<gene>
    <name evidence="2" type="ORF">CLV62_101434</name>
</gene>
<dbReference type="PANTHER" id="PTHR43316">
    <property type="entry name" value="HYDROLASE, HALOACID DELAHOGENASE-RELATED"/>
    <property type="match status" value="1"/>
</dbReference>
<dbReference type="Proteomes" id="UP000247973">
    <property type="component" value="Unassembled WGS sequence"/>
</dbReference>
<keyword evidence="3" id="KW-1185">Reference proteome</keyword>
<organism evidence="2 3">
    <name type="scientific">Dysgonomonas alginatilytica</name>
    <dbReference type="NCBI Taxonomy" id="1605892"/>
    <lineage>
        <taxon>Bacteria</taxon>
        <taxon>Pseudomonadati</taxon>
        <taxon>Bacteroidota</taxon>
        <taxon>Bacteroidia</taxon>
        <taxon>Bacteroidales</taxon>
        <taxon>Dysgonomonadaceae</taxon>
        <taxon>Dysgonomonas</taxon>
    </lineage>
</organism>
<dbReference type="Gene3D" id="1.10.150.240">
    <property type="entry name" value="Putative phosphatase, domain 2"/>
    <property type="match status" value="1"/>
</dbReference>
<dbReference type="InterPro" id="IPR036412">
    <property type="entry name" value="HAD-like_sf"/>
</dbReference>
<proteinExistence type="predicted"/>
<dbReference type="SFLD" id="SFLDG01129">
    <property type="entry name" value="C1.5:_HAD__Beta-PGM__Phosphata"/>
    <property type="match status" value="1"/>
</dbReference>
<dbReference type="SFLD" id="SFLDS00003">
    <property type="entry name" value="Haloacid_Dehalogenase"/>
    <property type="match status" value="1"/>
</dbReference>
<dbReference type="EMBL" id="QICL01000001">
    <property type="protein sequence ID" value="PXV69165.1"/>
    <property type="molecule type" value="Genomic_DNA"/>
</dbReference>
<keyword evidence="1 2" id="KW-0378">Hydrolase</keyword>
<comment type="caution">
    <text evidence="2">The sequence shown here is derived from an EMBL/GenBank/DDBJ whole genome shotgun (WGS) entry which is preliminary data.</text>
</comment>
<dbReference type="Pfam" id="PF00702">
    <property type="entry name" value="Hydrolase"/>
    <property type="match status" value="1"/>
</dbReference>
<dbReference type="Gene3D" id="3.40.50.1000">
    <property type="entry name" value="HAD superfamily/HAD-like"/>
    <property type="match status" value="1"/>
</dbReference>
<evidence type="ECO:0000313" key="2">
    <source>
        <dbReference type="EMBL" id="PXV69165.1"/>
    </source>
</evidence>
<dbReference type="InterPro" id="IPR023198">
    <property type="entry name" value="PGP-like_dom2"/>
</dbReference>
<protein>
    <submittedName>
        <fullName evidence="2">Putative hydrolase of the HAD superfamily</fullName>
    </submittedName>
</protein>
<reference evidence="2 3" key="1">
    <citation type="submission" date="2018-03" db="EMBL/GenBank/DDBJ databases">
        <title>Genomic Encyclopedia of Archaeal and Bacterial Type Strains, Phase II (KMG-II): from individual species to whole genera.</title>
        <authorList>
            <person name="Goeker M."/>
        </authorList>
    </citation>
    <scope>NUCLEOTIDE SEQUENCE [LARGE SCALE GENOMIC DNA]</scope>
    <source>
        <strain evidence="2 3">DSM 100214</strain>
    </source>
</reference>
<dbReference type="InterPro" id="IPR051540">
    <property type="entry name" value="S-2-haloacid_dehalogenase"/>
</dbReference>